<feature type="non-terminal residue" evidence="2">
    <location>
        <position position="109"/>
    </location>
</feature>
<evidence type="ECO:0000256" key="1">
    <source>
        <dbReference type="SAM" id="MobiDB-lite"/>
    </source>
</evidence>
<evidence type="ECO:0000313" key="2">
    <source>
        <dbReference type="EMBL" id="KAL3358971.1"/>
    </source>
</evidence>
<name>A0ABD2TRT5_9SOLN</name>
<feature type="non-terminal residue" evidence="2">
    <location>
        <position position="1"/>
    </location>
</feature>
<protein>
    <submittedName>
        <fullName evidence="2">Uncharacterized protein</fullName>
    </submittedName>
</protein>
<dbReference type="AlphaFoldDB" id="A0ABD2TRT5"/>
<proteinExistence type="predicted"/>
<keyword evidence="3" id="KW-1185">Reference proteome</keyword>
<reference evidence="2 3" key="1">
    <citation type="submission" date="2024-05" db="EMBL/GenBank/DDBJ databases">
        <title>De novo assembly of an allotetraploid wild potato.</title>
        <authorList>
            <person name="Hosaka A.J."/>
        </authorList>
    </citation>
    <scope>NUCLEOTIDE SEQUENCE [LARGE SCALE GENOMIC DNA]</scope>
    <source>
        <tissue evidence="2">Young leaves</tissue>
    </source>
</reference>
<organism evidence="2 3">
    <name type="scientific">Solanum stoloniferum</name>
    <dbReference type="NCBI Taxonomy" id="62892"/>
    <lineage>
        <taxon>Eukaryota</taxon>
        <taxon>Viridiplantae</taxon>
        <taxon>Streptophyta</taxon>
        <taxon>Embryophyta</taxon>
        <taxon>Tracheophyta</taxon>
        <taxon>Spermatophyta</taxon>
        <taxon>Magnoliopsida</taxon>
        <taxon>eudicotyledons</taxon>
        <taxon>Gunneridae</taxon>
        <taxon>Pentapetalae</taxon>
        <taxon>asterids</taxon>
        <taxon>lamiids</taxon>
        <taxon>Solanales</taxon>
        <taxon>Solanaceae</taxon>
        <taxon>Solanoideae</taxon>
        <taxon>Solaneae</taxon>
        <taxon>Solanum</taxon>
    </lineage>
</organism>
<feature type="region of interest" description="Disordered" evidence="1">
    <location>
        <begin position="1"/>
        <end position="35"/>
    </location>
</feature>
<gene>
    <name evidence="2" type="ORF">AABB24_015851</name>
</gene>
<dbReference type="EMBL" id="JBJKTR010000009">
    <property type="protein sequence ID" value="KAL3358971.1"/>
    <property type="molecule type" value="Genomic_DNA"/>
</dbReference>
<accession>A0ABD2TRT5</accession>
<dbReference type="Proteomes" id="UP001627284">
    <property type="component" value="Unassembled WGS sequence"/>
</dbReference>
<comment type="caution">
    <text evidence="2">The sequence shown here is derived from an EMBL/GenBank/DDBJ whole genome shotgun (WGS) entry which is preliminary data.</text>
</comment>
<sequence length="109" mass="12608">NRTSSKRKLKTKVGSSSKAKDAKTKKKRGRKVAPPIFRPTLPMNMKYVIKHIPKQPLKFGPTYNSNFKENLELSIKDEGMNMFKDTIFGQYLNIPKCHYQGQITKCLYL</sequence>
<evidence type="ECO:0000313" key="3">
    <source>
        <dbReference type="Proteomes" id="UP001627284"/>
    </source>
</evidence>
<feature type="compositionally biased region" description="Basic residues" evidence="1">
    <location>
        <begin position="1"/>
        <end position="11"/>
    </location>
</feature>